<evidence type="ECO:0000256" key="3">
    <source>
        <dbReference type="ARBA" id="ARBA00012438"/>
    </source>
</evidence>
<comment type="subcellular location">
    <subcellularLocation>
        <location evidence="2">Cell membrane</location>
        <topology evidence="2">Multi-pass membrane protein</topology>
    </subcellularLocation>
</comment>
<dbReference type="PROSITE" id="PS50109">
    <property type="entry name" value="HIS_KIN"/>
    <property type="match status" value="1"/>
</dbReference>
<comment type="catalytic activity">
    <reaction evidence="1">
        <text>ATP + protein L-histidine = ADP + protein N-phospho-L-histidine.</text>
        <dbReference type="EC" id="2.7.13.3"/>
    </reaction>
</comment>
<feature type="transmembrane region" description="Helical" evidence="14">
    <location>
        <begin position="37"/>
        <end position="55"/>
    </location>
</feature>
<evidence type="ECO:0000256" key="8">
    <source>
        <dbReference type="ARBA" id="ARBA00022777"/>
    </source>
</evidence>
<keyword evidence="17" id="KW-1185">Reference proteome</keyword>
<evidence type="ECO:0000256" key="9">
    <source>
        <dbReference type="ARBA" id="ARBA00022840"/>
    </source>
</evidence>
<dbReference type="PANTHER" id="PTHR45453">
    <property type="entry name" value="PHOSPHATE REGULON SENSOR PROTEIN PHOR"/>
    <property type="match status" value="1"/>
</dbReference>
<evidence type="ECO:0000256" key="2">
    <source>
        <dbReference type="ARBA" id="ARBA00004651"/>
    </source>
</evidence>
<evidence type="ECO:0000256" key="1">
    <source>
        <dbReference type="ARBA" id="ARBA00000085"/>
    </source>
</evidence>
<keyword evidence="7" id="KW-0547">Nucleotide-binding</keyword>
<dbReference type="SUPFAM" id="SSF55874">
    <property type="entry name" value="ATPase domain of HSP90 chaperone/DNA topoisomerase II/histidine kinase"/>
    <property type="match status" value="1"/>
</dbReference>
<gene>
    <name evidence="16" type="primary">bceS</name>
    <name evidence="16" type="ORF">MACH08_10790</name>
</gene>
<evidence type="ECO:0000313" key="17">
    <source>
        <dbReference type="Proteomes" id="UP001275436"/>
    </source>
</evidence>
<evidence type="ECO:0000256" key="6">
    <source>
        <dbReference type="ARBA" id="ARBA00022692"/>
    </source>
</evidence>
<feature type="coiled-coil region" evidence="13">
    <location>
        <begin position="91"/>
        <end position="118"/>
    </location>
</feature>
<keyword evidence="4" id="KW-1003">Cell membrane</keyword>
<dbReference type="InterPro" id="IPR050351">
    <property type="entry name" value="BphY/WalK/GraS-like"/>
</dbReference>
<keyword evidence="12 14" id="KW-0472">Membrane</keyword>
<keyword evidence="9" id="KW-0067">ATP-binding</keyword>
<dbReference type="Proteomes" id="UP001275436">
    <property type="component" value="Unassembled WGS sequence"/>
</dbReference>
<dbReference type="PANTHER" id="PTHR45453:SF2">
    <property type="entry name" value="HISTIDINE KINASE"/>
    <property type="match status" value="1"/>
</dbReference>
<dbReference type="PRINTS" id="PR00344">
    <property type="entry name" value="BCTRLSENSOR"/>
</dbReference>
<feature type="transmembrane region" description="Helical" evidence="14">
    <location>
        <begin position="12"/>
        <end position="31"/>
    </location>
</feature>
<dbReference type="InterPro" id="IPR036890">
    <property type="entry name" value="HATPase_C_sf"/>
</dbReference>
<keyword evidence="5" id="KW-0808">Transferase</keyword>
<dbReference type="InterPro" id="IPR005467">
    <property type="entry name" value="His_kinase_dom"/>
</dbReference>
<evidence type="ECO:0000256" key="5">
    <source>
        <dbReference type="ARBA" id="ARBA00022679"/>
    </source>
</evidence>
<proteinExistence type="predicted"/>
<dbReference type="Gene3D" id="3.30.565.10">
    <property type="entry name" value="Histidine kinase-like ATPase, C-terminal domain"/>
    <property type="match status" value="1"/>
</dbReference>
<keyword evidence="8" id="KW-0418">Kinase</keyword>
<protein>
    <recommendedName>
        <fullName evidence="3">histidine kinase</fullName>
        <ecNumber evidence="3">2.7.13.3</ecNumber>
    </recommendedName>
</protein>
<dbReference type="Pfam" id="PF02518">
    <property type="entry name" value="HATPase_c"/>
    <property type="match status" value="1"/>
</dbReference>
<keyword evidence="6 14" id="KW-0812">Transmembrane</keyword>
<keyword evidence="11" id="KW-0902">Two-component regulatory system</keyword>
<sequence>MIFSYMKERISWIILFLALQLTTLIVGYIDMTIPMESIYYIIFIQFIIGITFFIVRYRKETKFYKELMEWKPEIDLIDMPEGDTLFSRIVTNALEDQSQIYREEYNQLQLDVRREKDDLLVWIHEVKTPLTTMQLMLERVEDKELRSQLSYEWLRIHLLLDQQLHQRRIPFMKNDLYIENVDLESIINEEIRTLRSWCMQKGIGFQIELNITQLLSDAKWLHFILRQLITNAVKYSEKNDITIRSLIMNNQNILYISDKGRGISAKDLPRIFEKGFTSTKEHFDQSSSGMGLYLAKQAADSLGIKIEVSSEWNRGTCFQLIFPKKNDLLHITSM</sequence>
<evidence type="ECO:0000256" key="12">
    <source>
        <dbReference type="ARBA" id="ARBA00023136"/>
    </source>
</evidence>
<keyword evidence="10 14" id="KW-1133">Transmembrane helix</keyword>
<dbReference type="EC" id="2.7.13.3" evidence="3"/>
<evidence type="ECO:0000256" key="10">
    <source>
        <dbReference type="ARBA" id="ARBA00022989"/>
    </source>
</evidence>
<evidence type="ECO:0000256" key="11">
    <source>
        <dbReference type="ARBA" id="ARBA00023012"/>
    </source>
</evidence>
<dbReference type="InterPro" id="IPR003594">
    <property type="entry name" value="HATPase_dom"/>
</dbReference>
<dbReference type="InterPro" id="IPR004358">
    <property type="entry name" value="Sig_transdc_His_kin-like_C"/>
</dbReference>
<dbReference type="EMBL" id="BSKO01000001">
    <property type="protein sequence ID" value="GLO65295.1"/>
    <property type="molecule type" value="Genomic_DNA"/>
</dbReference>
<comment type="caution">
    <text evidence="16">The sequence shown here is derived from an EMBL/GenBank/DDBJ whole genome shotgun (WGS) entry which is preliminary data.</text>
</comment>
<evidence type="ECO:0000256" key="13">
    <source>
        <dbReference type="SAM" id="Coils"/>
    </source>
</evidence>
<dbReference type="SMART" id="SM00387">
    <property type="entry name" value="HATPase_c"/>
    <property type="match status" value="1"/>
</dbReference>
<name>A0ABQ5TGZ0_9BACI</name>
<dbReference type="RefSeq" id="WP_017795983.1">
    <property type="nucleotide sequence ID" value="NZ_BSKO01000001.1"/>
</dbReference>
<keyword evidence="13" id="KW-0175">Coiled coil</keyword>
<evidence type="ECO:0000259" key="15">
    <source>
        <dbReference type="PROSITE" id="PS50109"/>
    </source>
</evidence>
<reference evidence="16 17" key="1">
    <citation type="submission" date="2023-02" db="EMBL/GenBank/DDBJ databases">
        <title>Oceanobacillus kimchii IFOP_LL358 isolated form Alexandrium catenella lab strain.</title>
        <authorList>
            <person name="Gajardo G."/>
            <person name="Ueki S."/>
            <person name="Maruyama F."/>
        </authorList>
    </citation>
    <scope>NUCLEOTIDE SEQUENCE [LARGE SCALE GENOMIC DNA]</scope>
    <source>
        <strain evidence="16 17">IFOP_LL358</strain>
    </source>
</reference>
<evidence type="ECO:0000256" key="14">
    <source>
        <dbReference type="SAM" id="Phobius"/>
    </source>
</evidence>
<accession>A0ABQ5TGZ0</accession>
<evidence type="ECO:0000256" key="7">
    <source>
        <dbReference type="ARBA" id="ARBA00022741"/>
    </source>
</evidence>
<feature type="domain" description="Histidine kinase" evidence="15">
    <location>
        <begin position="121"/>
        <end position="326"/>
    </location>
</feature>
<evidence type="ECO:0000256" key="4">
    <source>
        <dbReference type="ARBA" id="ARBA00022475"/>
    </source>
</evidence>
<organism evidence="16 17">
    <name type="scientific">Oceanobacillus kimchii</name>
    <dbReference type="NCBI Taxonomy" id="746691"/>
    <lineage>
        <taxon>Bacteria</taxon>
        <taxon>Bacillati</taxon>
        <taxon>Bacillota</taxon>
        <taxon>Bacilli</taxon>
        <taxon>Bacillales</taxon>
        <taxon>Bacillaceae</taxon>
        <taxon>Oceanobacillus</taxon>
    </lineage>
</organism>
<evidence type="ECO:0000313" key="16">
    <source>
        <dbReference type="EMBL" id="GLO65295.1"/>
    </source>
</evidence>